<dbReference type="SUPFAM" id="SSF52374">
    <property type="entry name" value="Nucleotidylyl transferase"/>
    <property type="match status" value="1"/>
</dbReference>
<evidence type="ECO:0000256" key="6">
    <source>
        <dbReference type="ARBA" id="ARBA00022695"/>
    </source>
</evidence>
<evidence type="ECO:0000256" key="1">
    <source>
        <dbReference type="ARBA" id="ARBA00002324"/>
    </source>
</evidence>
<dbReference type="NCBIfam" id="TIGR00482">
    <property type="entry name" value="nicotinate (nicotinamide) nucleotide adenylyltransferase"/>
    <property type="match status" value="1"/>
</dbReference>
<keyword evidence="7 11" id="KW-0547">Nucleotide-binding</keyword>
<evidence type="ECO:0000313" key="13">
    <source>
        <dbReference type="EMBL" id="RUQ85198.1"/>
    </source>
</evidence>
<sequence>MHNIIIYGGSFDPIHNGHLKTALQVQNEFNFESFIFLPCKIPLLKEATKASAKQRMQMLQQAVFPYPAFKIDLREIEREGPSYMVETLKSFRKECGECTAINLLVGMDTFLQLPQWYQWQKIIGLANILVMERPTDTIENSPDALKKVLQKHQTLNKKDLLNCAAGKIYLYNAGFYPVSSSWLREQIKKGNDVSSYLPGGIAEYIKAQGLYQ</sequence>
<dbReference type="Gene3D" id="3.40.50.620">
    <property type="entry name" value="HUPs"/>
    <property type="match status" value="1"/>
</dbReference>
<evidence type="ECO:0000259" key="12">
    <source>
        <dbReference type="Pfam" id="PF01467"/>
    </source>
</evidence>
<evidence type="ECO:0000256" key="4">
    <source>
        <dbReference type="ARBA" id="ARBA00022642"/>
    </source>
</evidence>
<comment type="function">
    <text evidence="1 11">Catalyzes the reversible adenylation of nicotinate mononucleotide (NaMN) to nicotinic acid adenine dinucleotide (NaAD).</text>
</comment>
<dbReference type="CDD" id="cd02165">
    <property type="entry name" value="NMNAT"/>
    <property type="match status" value="1"/>
</dbReference>
<comment type="similarity">
    <text evidence="3 11">Belongs to the NadD family.</text>
</comment>
<keyword evidence="9 11" id="KW-0520">NAD</keyword>
<dbReference type="PANTHER" id="PTHR39321">
    <property type="entry name" value="NICOTINATE-NUCLEOTIDE ADENYLYLTRANSFERASE-RELATED"/>
    <property type="match status" value="1"/>
</dbReference>
<dbReference type="HAMAP" id="MF_00244">
    <property type="entry name" value="NaMN_adenylyltr"/>
    <property type="match status" value="1"/>
</dbReference>
<evidence type="ECO:0000256" key="2">
    <source>
        <dbReference type="ARBA" id="ARBA00005019"/>
    </source>
</evidence>
<dbReference type="NCBIfam" id="NF000839">
    <property type="entry name" value="PRK00071.1-1"/>
    <property type="match status" value="1"/>
</dbReference>
<dbReference type="EC" id="2.7.7.18" evidence="11"/>
<dbReference type="UniPathway" id="UPA00253">
    <property type="reaction ID" value="UER00332"/>
</dbReference>
<dbReference type="GO" id="GO:0009435">
    <property type="term" value="P:NAD+ biosynthetic process"/>
    <property type="evidence" value="ECO:0007669"/>
    <property type="project" value="UniProtKB-UniRule"/>
</dbReference>
<keyword evidence="14" id="KW-1185">Reference proteome</keyword>
<reference evidence="13 14" key="1">
    <citation type="submission" date="2018-12" db="EMBL/GenBank/DDBJ databases">
        <title>Legionella sp,whole genome shotgun sequence.</title>
        <authorList>
            <person name="Wu H."/>
        </authorList>
    </citation>
    <scope>NUCLEOTIDE SEQUENCE [LARGE SCALE GENOMIC DNA]</scope>
    <source>
        <strain evidence="14">km714</strain>
    </source>
</reference>
<keyword evidence="4 11" id="KW-0662">Pyridine nucleotide biosynthesis</keyword>
<protein>
    <recommendedName>
        <fullName evidence="11">Probable nicotinate-nucleotide adenylyltransferase</fullName>
        <ecNumber evidence="11">2.7.7.18</ecNumber>
    </recommendedName>
    <alternativeName>
        <fullName evidence="11">Deamido-NAD(+) diphosphorylase</fullName>
    </alternativeName>
    <alternativeName>
        <fullName evidence="11">Deamido-NAD(+) pyrophosphorylase</fullName>
    </alternativeName>
    <alternativeName>
        <fullName evidence="11">Nicotinate mononucleotide adenylyltransferase</fullName>
        <shortName evidence="11">NaMN adenylyltransferase</shortName>
    </alternativeName>
</protein>
<evidence type="ECO:0000256" key="3">
    <source>
        <dbReference type="ARBA" id="ARBA00009014"/>
    </source>
</evidence>
<name>A0A433JIQ7_9GAMM</name>
<keyword evidence="6 11" id="KW-0548">Nucleotidyltransferase</keyword>
<dbReference type="GO" id="GO:0004515">
    <property type="term" value="F:nicotinate-nucleotide adenylyltransferase activity"/>
    <property type="evidence" value="ECO:0007669"/>
    <property type="project" value="UniProtKB-UniRule"/>
</dbReference>
<comment type="caution">
    <text evidence="13">The sequence shown here is derived from an EMBL/GenBank/DDBJ whole genome shotgun (WGS) entry which is preliminary data.</text>
</comment>
<keyword evidence="8 11" id="KW-0067">ATP-binding</keyword>
<comment type="pathway">
    <text evidence="2 11">Cofactor biosynthesis; NAD(+) biosynthesis; deamido-NAD(+) from nicotinate D-ribonucleotide: step 1/1.</text>
</comment>
<gene>
    <name evidence="11" type="primary">nadD</name>
    <name evidence="13" type="ORF">EKM59_07210</name>
</gene>
<evidence type="ECO:0000256" key="8">
    <source>
        <dbReference type="ARBA" id="ARBA00022840"/>
    </source>
</evidence>
<dbReference type="Proteomes" id="UP000288012">
    <property type="component" value="Unassembled WGS sequence"/>
</dbReference>
<dbReference type="InterPro" id="IPR014729">
    <property type="entry name" value="Rossmann-like_a/b/a_fold"/>
</dbReference>
<dbReference type="EMBL" id="RZGR01000019">
    <property type="protein sequence ID" value="RUQ85198.1"/>
    <property type="molecule type" value="Genomic_DNA"/>
</dbReference>
<dbReference type="GO" id="GO:0005524">
    <property type="term" value="F:ATP binding"/>
    <property type="evidence" value="ECO:0007669"/>
    <property type="project" value="UniProtKB-KW"/>
</dbReference>
<organism evidence="13 14">
    <name type="scientific">Legionella septentrionalis</name>
    <dbReference type="NCBI Taxonomy" id="2498109"/>
    <lineage>
        <taxon>Bacteria</taxon>
        <taxon>Pseudomonadati</taxon>
        <taxon>Pseudomonadota</taxon>
        <taxon>Gammaproteobacteria</taxon>
        <taxon>Legionellales</taxon>
        <taxon>Legionellaceae</taxon>
        <taxon>Legionella</taxon>
    </lineage>
</organism>
<evidence type="ECO:0000256" key="11">
    <source>
        <dbReference type="HAMAP-Rule" id="MF_00244"/>
    </source>
</evidence>
<comment type="catalytic activity">
    <reaction evidence="10 11">
        <text>nicotinate beta-D-ribonucleotide + ATP + H(+) = deamido-NAD(+) + diphosphate</text>
        <dbReference type="Rhea" id="RHEA:22860"/>
        <dbReference type="ChEBI" id="CHEBI:15378"/>
        <dbReference type="ChEBI" id="CHEBI:30616"/>
        <dbReference type="ChEBI" id="CHEBI:33019"/>
        <dbReference type="ChEBI" id="CHEBI:57502"/>
        <dbReference type="ChEBI" id="CHEBI:58437"/>
        <dbReference type="EC" id="2.7.7.18"/>
    </reaction>
</comment>
<dbReference type="PANTHER" id="PTHR39321:SF3">
    <property type="entry name" value="PHOSPHOPANTETHEINE ADENYLYLTRANSFERASE"/>
    <property type="match status" value="1"/>
</dbReference>
<evidence type="ECO:0000313" key="14">
    <source>
        <dbReference type="Proteomes" id="UP000288012"/>
    </source>
</evidence>
<evidence type="ECO:0000256" key="9">
    <source>
        <dbReference type="ARBA" id="ARBA00023027"/>
    </source>
</evidence>
<keyword evidence="5 11" id="KW-0808">Transferase</keyword>
<dbReference type="AlphaFoldDB" id="A0A433JIQ7"/>
<proteinExistence type="inferred from homology"/>
<dbReference type="InterPro" id="IPR005248">
    <property type="entry name" value="NadD/NMNAT"/>
</dbReference>
<dbReference type="RefSeq" id="WP_127057370.1">
    <property type="nucleotide sequence ID" value="NZ_RZGR01000019.1"/>
</dbReference>
<dbReference type="InterPro" id="IPR004821">
    <property type="entry name" value="Cyt_trans-like"/>
</dbReference>
<accession>A0A433JIQ7</accession>
<feature type="domain" description="Cytidyltransferase-like" evidence="12">
    <location>
        <begin position="6"/>
        <end position="167"/>
    </location>
</feature>
<dbReference type="Pfam" id="PF01467">
    <property type="entry name" value="CTP_transf_like"/>
    <property type="match status" value="1"/>
</dbReference>
<evidence type="ECO:0000256" key="7">
    <source>
        <dbReference type="ARBA" id="ARBA00022741"/>
    </source>
</evidence>
<dbReference type="NCBIfam" id="TIGR00125">
    <property type="entry name" value="cyt_tran_rel"/>
    <property type="match status" value="1"/>
</dbReference>
<evidence type="ECO:0000256" key="5">
    <source>
        <dbReference type="ARBA" id="ARBA00022679"/>
    </source>
</evidence>
<evidence type="ECO:0000256" key="10">
    <source>
        <dbReference type="ARBA" id="ARBA00048721"/>
    </source>
</evidence>